<evidence type="ECO:0000313" key="3">
    <source>
        <dbReference type="Proteomes" id="UP001500325"/>
    </source>
</evidence>
<dbReference type="Proteomes" id="UP001500325">
    <property type="component" value="Unassembled WGS sequence"/>
</dbReference>
<keyword evidence="1" id="KW-0472">Membrane</keyword>
<reference evidence="3" key="1">
    <citation type="journal article" date="2019" name="Int. J. Syst. Evol. Microbiol.">
        <title>The Global Catalogue of Microorganisms (GCM) 10K type strain sequencing project: providing services to taxonomists for standard genome sequencing and annotation.</title>
        <authorList>
            <consortium name="The Broad Institute Genomics Platform"/>
            <consortium name="The Broad Institute Genome Sequencing Center for Infectious Disease"/>
            <person name="Wu L."/>
            <person name="Ma J."/>
        </authorList>
    </citation>
    <scope>NUCLEOTIDE SEQUENCE [LARGE SCALE GENOMIC DNA]</scope>
    <source>
        <strain evidence="3">JCM 18055</strain>
    </source>
</reference>
<dbReference type="EMBL" id="BAABIC010000006">
    <property type="protein sequence ID" value="GAA4685961.1"/>
    <property type="molecule type" value="Genomic_DNA"/>
</dbReference>
<feature type="transmembrane region" description="Helical" evidence="1">
    <location>
        <begin position="6"/>
        <end position="25"/>
    </location>
</feature>
<keyword evidence="3" id="KW-1185">Reference proteome</keyword>
<name>A0ABP8WDQ9_9PSEU</name>
<comment type="caution">
    <text evidence="2">The sequence shown here is derived from an EMBL/GenBank/DDBJ whole genome shotgun (WGS) entry which is preliminary data.</text>
</comment>
<proteinExistence type="predicted"/>
<evidence type="ECO:0000256" key="1">
    <source>
        <dbReference type="SAM" id="Phobius"/>
    </source>
</evidence>
<dbReference type="RefSeq" id="WP_345380185.1">
    <property type="nucleotide sequence ID" value="NZ_BAABIC010000006.1"/>
</dbReference>
<organism evidence="2 3">
    <name type="scientific">Pseudonocardia yuanmonensis</name>
    <dbReference type="NCBI Taxonomy" id="1095914"/>
    <lineage>
        <taxon>Bacteria</taxon>
        <taxon>Bacillati</taxon>
        <taxon>Actinomycetota</taxon>
        <taxon>Actinomycetes</taxon>
        <taxon>Pseudonocardiales</taxon>
        <taxon>Pseudonocardiaceae</taxon>
        <taxon>Pseudonocardia</taxon>
    </lineage>
</organism>
<keyword evidence="1" id="KW-1133">Transmembrane helix</keyword>
<protein>
    <recommendedName>
        <fullName evidence="4">NUDIX hydrolase</fullName>
    </recommendedName>
</protein>
<keyword evidence="1" id="KW-0812">Transmembrane</keyword>
<gene>
    <name evidence="2" type="ORF">GCM10023215_21650</name>
</gene>
<accession>A0ABP8WDQ9</accession>
<sequence length="198" mass="21377">MTWPLVVLLVVLVTVVVAVTVLCVARSRRLDRLHQRTDAARVGLERSLARRAEVAVRVAGVLGDREAGPGSVPAALDEAARAAGAGTVRGLPRRSEDGIEAREIVENALSRALGAVDRTRLDPDLRVELADAERLVVLARRVHNDAVRDTLDLRSRRLVRWLRLHGTAPLPGYFEIAESVPGPAGVVPRALRPTDPVG</sequence>
<evidence type="ECO:0000313" key="2">
    <source>
        <dbReference type="EMBL" id="GAA4685961.1"/>
    </source>
</evidence>
<evidence type="ECO:0008006" key="4">
    <source>
        <dbReference type="Google" id="ProtNLM"/>
    </source>
</evidence>